<comment type="caution">
    <text evidence="1">The sequence shown here is derived from an EMBL/GenBank/DDBJ whole genome shotgun (WGS) entry which is preliminary data.</text>
</comment>
<reference evidence="1" key="1">
    <citation type="submission" date="2020-03" db="EMBL/GenBank/DDBJ databases">
        <title>Studies in the Genomics of Life Span.</title>
        <authorList>
            <person name="Glass D."/>
        </authorList>
    </citation>
    <scope>NUCLEOTIDE SEQUENCE</scope>
    <source>
        <strain evidence="1">LTLLF</strain>
        <tissue evidence="1">Muscle</tissue>
    </source>
</reference>
<dbReference type="Proteomes" id="UP000710432">
    <property type="component" value="Unassembled WGS sequence"/>
</dbReference>
<evidence type="ECO:0000313" key="1">
    <source>
        <dbReference type="EMBL" id="KAH0521297.1"/>
    </source>
</evidence>
<gene>
    <name evidence="1" type="ORF">LTLLF_100990</name>
</gene>
<dbReference type="InterPro" id="IPR029058">
    <property type="entry name" value="AB_hydrolase_fold"/>
</dbReference>
<dbReference type="SUPFAM" id="SSF53474">
    <property type="entry name" value="alpha/beta-Hydrolases"/>
    <property type="match status" value="1"/>
</dbReference>
<protein>
    <submittedName>
        <fullName evidence="1">Lipase member K</fullName>
    </submittedName>
</protein>
<evidence type="ECO:0000313" key="2">
    <source>
        <dbReference type="Proteomes" id="UP000710432"/>
    </source>
</evidence>
<sequence length="173" mass="19264">MAIRHGSVLAVGHSLSSLQCIPKILFGEKYIFSSSDAKYFAEFLCQRKTAGTACNNVLSLLFGYDPKNLNESRLDVYAGQAPAGTSVQTLLHYAQTPPPYKVKDMKVPTAMWSGGKDFLADPIDVRHLEANISNLIYHKKIADYNHIDFVICLNVFNEIFDEIVAFINEDLSS</sequence>
<proteinExistence type="predicted"/>
<name>A0A8J6H330_MICOH</name>
<dbReference type="Gene3D" id="3.40.50.1820">
    <property type="entry name" value="alpha/beta hydrolase"/>
    <property type="match status" value="1"/>
</dbReference>
<dbReference type="PANTHER" id="PTHR11005">
    <property type="entry name" value="LYSOSOMAL ACID LIPASE-RELATED"/>
    <property type="match status" value="1"/>
</dbReference>
<accession>A0A8J6H330</accession>
<dbReference type="EMBL" id="JAATJU010000100">
    <property type="protein sequence ID" value="KAH0521297.1"/>
    <property type="molecule type" value="Genomic_DNA"/>
</dbReference>
<dbReference type="AlphaFoldDB" id="A0A8J6H330"/>
<organism evidence="1 2">
    <name type="scientific">Microtus ochrogaster</name>
    <name type="common">Prairie vole</name>
    <dbReference type="NCBI Taxonomy" id="79684"/>
    <lineage>
        <taxon>Eukaryota</taxon>
        <taxon>Metazoa</taxon>
        <taxon>Chordata</taxon>
        <taxon>Craniata</taxon>
        <taxon>Vertebrata</taxon>
        <taxon>Euteleostomi</taxon>
        <taxon>Mammalia</taxon>
        <taxon>Eutheria</taxon>
        <taxon>Euarchontoglires</taxon>
        <taxon>Glires</taxon>
        <taxon>Rodentia</taxon>
        <taxon>Myomorpha</taxon>
        <taxon>Muroidea</taxon>
        <taxon>Cricetidae</taxon>
        <taxon>Arvicolinae</taxon>
        <taxon>Microtus</taxon>
    </lineage>
</organism>